<dbReference type="InterPro" id="IPR031481">
    <property type="entry name" value="Glyco_tran_10_N"/>
</dbReference>
<dbReference type="GO" id="GO:0016020">
    <property type="term" value="C:membrane"/>
    <property type="evidence" value="ECO:0007669"/>
    <property type="project" value="InterPro"/>
</dbReference>
<evidence type="ECO:0000313" key="4">
    <source>
        <dbReference type="Proteomes" id="UP000472262"/>
    </source>
</evidence>
<dbReference type="Proteomes" id="UP000472262">
    <property type="component" value="Unassembled WGS sequence"/>
</dbReference>
<name>A0A672RA25_SINGR</name>
<organism evidence="3 4">
    <name type="scientific">Sinocyclocheilus grahami</name>
    <name type="common">Dianchi golden-line fish</name>
    <name type="synonym">Barbus grahami</name>
    <dbReference type="NCBI Taxonomy" id="75366"/>
    <lineage>
        <taxon>Eukaryota</taxon>
        <taxon>Metazoa</taxon>
        <taxon>Chordata</taxon>
        <taxon>Craniata</taxon>
        <taxon>Vertebrata</taxon>
        <taxon>Euteleostomi</taxon>
        <taxon>Actinopterygii</taxon>
        <taxon>Neopterygii</taxon>
        <taxon>Teleostei</taxon>
        <taxon>Ostariophysi</taxon>
        <taxon>Cypriniformes</taxon>
        <taxon>Cyprinidae</taxon>
        <taxon>Cyprininae</taxon>
        <taxon>Sinocyclocheilus</taxon>
    </lineage>
</organism>
<dbReference type="SUPFAM" id="SSF53756">
    <property type="entry name" value="UDP-Glycosyltransferase/glycogen phosphorylase"/>
    <property type="match status" value="1"/>
</dbReference>
<dbReference type="PANTHER" id="PTHR11929">
    <property type="entry name" value="ALPHA- 1,3 -FUCOSYLTRANSFERASE"/>
    <property type="match status" value="1"/>
</dbReference>
<dbReference type="PANTHER" id="PTHR11929:SF198">
    <property type="entry name" value="ALPHA-(1,3)-FUCOSYLTRANSFERASE 11"/>
    <property type="match status" value="1"/>
</dbReference>
<keyword evidence="4" id="KW-1185">Reference proteome</keyword>
<reference evidence="3" key="1">
    <citation type="submission" date="2025-08" db="UniProtKB">
        <authorList>
            <consortium name="Ensembl"/>
        </authorList>
    </citation>
    <scope>IDENTIFICATION</scope>
</reference>
<evidence type="ECO:0000256" key="1">
    <source>
        <dbReference type="SAM" id="SignalP"/>
    </source>
</evidence>
<dbReference type="Pfam" id="PF17039">
    <property type="entry name" value="Glyco_tran_10_N"/>
    <property type="match status" value="1"/>
</dbReference>
<dbReference type="Ensembl" id="ENSSGRT00000090995.1">
    <property type="protein sequence ID" value="ENSSGRP00000085464.1"/>
    <property type="gene ID" value="ENSSGRG00000043030.1"/>
</dbReference>
<evidence type="ECO:0000313" key="3">
    <source>
        <dbReference type="Ensembl" id="ENSSGRP00000085464.1"/>
    </source>
</evidence>
<feature type="chain" id="PRO_5025414331" evidence="1">
    <location>
        <begin position="18"/>
        <end position="259"/>
    </location>
</feature>
<reference evidence="3" key="2">
    <citation type="submission" date="2025-09" db="UniProtKB">
        <authorList>
            <consortium name="Ensembl"/>
        </authorList>
    </citation>
    <scope>IDENTIFICATION</scope>
</reference>
<proteinExistence type="predicted"/>
<accession>A0A672RA25</accession>
<sequence>MALCLWLIMVVPVCCWGQRPVDTGDSGVFQPQSALSDIEFASVSSYRGPGNTDPRPNNKLPIILWWKRVECARSSCLVTSNRKVQLYRRMPSIIFYGTDFRAYEAPLPRLAHQTWALFHEESPMNNYFLSHNVGIRLFNYTATFRRESDYPLTLRWLPSLDYLLKAPAVPLQEKNRWRRADRNRYVQELMKYIEIILSTTVIIISESVYTGWLQMWPQDYWQSLDQAEGLESLVRHNVSDPSLLWQHIQSIAVRRARGR</sequence>
<protein>
    <submittedName>
        <fullName evidence="3">Fucosyltransferase 11 (alpha (1,3) fucosyltransferase)</fullName>
    </submittedName>
</protein>
<dbReference type="AlphaFoldDB" id="A0A672RA25"/>
<feature type="domain" description="Fucosyltransferase N-terminal" evidence="2">
    <location>
        <begin position="61"/>
        <end position="150"/>
    </location>
</feature>
<keyword evidence="1" id="KW-0732">Signal</keyword>
<dbReference type="InterPro" id="IPR001503">
    <property type="entry name" value="Glyco_trans_10"/>
</dbReference>
<dbReference type="GO" id="GO:0046920">
    <property type="term" value="F:alpha-(1-&gt;3)-fucosyltransferase activity"/>
    <property type="evidence" value="ECO:0007669"/>
    <property type="project" value="TreeGrafter"/>
</dbReference>
<evidence type="ECO:0000259" key="2">
    <source>
        <dbReference type="Pfam" id="PF17039"/>
    </source>
</evidence>
<feature type="signal peptide" evidence="1">
    <location>
        <begin position="1"/>
        <end position="17"/>
    </location>
</feature>